<gene>
    <name evidence="1" type="ORF">MHPYR_180079</name>
</gene>
<reference evidence="1" key="1">
    <citation type="submission" date="2016-03" db="EMBL/GenBank/DDBJ databases">
        <authorList>
            <person name="Ploux O."/>
        </authorList>
    </citation>
    <scope>NUCLEOTIDE SEQUENCE</scope>
    <source>
        <strain evidence="1">UC10</strain>
    </source>
</reference>
<dbReference type="EMBL" id="FLQS01000010">
    <property type="protein sequence ID" value="SBS73826.1"/>
    <property type="molecule type" value="Genomic_DNA"/>
</dbReference>
<dbReference type="InterPro" id="IPR036397">
    <property type="entry name" value="RNaseH_sf"/>
</dbReference>
<organism evidence="1">
    <name type="scientific">uncultured Mycobacterium sp</name>
    <dbReference type="NCBI Taxonomy" id="171292"/>
    <lineage>
        <taxon>Bacteria</taxon>
        <taxon>Bacillati</taxon>
        <taxon>Actinomycetota</taxon>
        <taxon>Actinomycetes</taxon>
        <taxon>Mycobacteriales</taxon>
        <taxon>Mycobacteriaceae</taxon>
        <taxon>Mycobacterium</taxon>
        <taxon>environmental samples</taxon>
    </lineage>
</organism>
<evidence type="ECO:0000313" key="1">
    <source>
        <dbReference type="EMBL" id="SBS73826.1"/>
    </source>
</evidence>
<dbReference type="Gene3D" id="3.30.420.10">
    <property type="entry name" value="Ribonuclease H-like superfamily/Ribonuclease H"/>
    <property type="match status" value="1"/>
</dbReference>
<evidence type="ECO:0008006" key="2">
    <source>
        <dbReference type="Google" id="ProtNLM"/>
    </source>
</evidence>
<dbReference type="InterPro" id="IPR012337">
    <property type="entry name" value="RNaseH-like_sf"/>
</dbReference>
<name>A0A1Y5P529_9MYCO</name>
<sequence length="242" mass="25992">MVAAHAATRVLRATELRQLRRDHHAITGNAQALPQAVVLLAQVRRGIGFARRRNRQPEAPKVIVVGVDPSLTSSGVAILRDGQPVHVSHHGYSGHNGASWQSRSRRVRWTVRKIMEALTGTCPDLVVMEGPSYGSQHGAAFDRSGLWHGVFGALDANLVPIAVVSPKTRAKWATGKGTDDKRTVYNAVKDEWPVTLSAFNDGGNDEADALTMAGMGALRLGDLLPIAVPAWRVNGLAAVAWP</sequence>
<dbReference type="SUPFAM" id="SSF53098">
    <property type="entry name" value="Ribonuclease H-like"/>
    <property type="match status" value="1"/>
</dbReference>
<proteinExistence type="predicted"/>
<protein>
    <recommendedName>
        <fullName evidence="2">Holliday junction nuclease RuvC</fullName>
    </recommendedName>
</protein>
<accession>A0A1Y5P529</accession>
<dbReference type="AlphaFoldDB" id="A0A1Y5P529"/>
<dbReference type="GO" id="GO:0003676">
    <property type="term" value="F:nucleic acid binding"/>
    <property type="evidence" value="ECO:0007669"/>
    <property type="project" value="InterPro"/>
</dbReference>